<accession>A0ABQ7E7Z6</accession>
<proteinExistence type="predicted"/>
<dbReference type="EMBL" id="QGKV02000299">
    <property type="protein sequence ID" value="KAF3592811.1"/>
    <property type="molecule type" value="Genomic_DNA"/>
</dbReference>
<organism evidence="1 2">
    <name type="scientific">Brassica cretica</name>
    <name type="common">Mustard</name>
    <dbReference type="NCBI Taxonomy" id="69181"/>
    <lineage>
        <taxon>Eukaryota</taxon>
        <taxon>Viridiplantae</taxon>
        <taxon>Streptophyta</taxon>
        <taxon>Embryophyta</taxon>
        <taxon>Tracheophyta</taxon>
        <taxon>Spermatophyta</taxon>
        <taxon>Magnoliopsida</taxon>
        <taxon>eudicotyledons</taxon>
        <taxon>Gunneridae</taxon>
        <taxon>Pentapetalae</taxon>
        <taxon>rosids</taxon>
        <taxon>malvids</taxon>
        <taxon>Brassicales</taxon>
        <taxon>Brassicaceae</taxon>
        <taxon>Brassiceae</taxon>
        <taxon>Brassica</taxon>
    </lineage>
</organism>
<name>A0ABQ7E7Z6_BRACR</name>
<gene>
    <name evidence="1" type="ORF">DY000_02021961</name>
</gene>
<reference evidence="1 2" key="1">
    <citation type="journal article" date="2020" name="BMC Genomics">
        <title>Intraspecific diversification of the crop wild relative Brassica cretica Lam. using demographic model selection.</title>
        <authorList>
            <person name="Kioukis A."/>
            <person name="Michalopoulou V.A."/>
            <person name="Briers L."/>
            <person name="Pirintsos S."/>
            <person name="Studholme D.J."/>
            <person name="Pavlidis P."/>
            <person name="Sarris P.F."/>
        </authorList>
    </citation>
    <scope>NUCLEOTIDE SEQUENCE [LARGE SCALE GENOMIC DNA]</scope>
    <source>
        <strain evidence="2">cv. PFS-1207/04</strain>
    </source>
</reference>
<protein>
    <submittedName>
        <fullName evidence="1">Uncharacterized protein</fullName>
    </submittedName>
</protein>
<sequence>MDGKHLIEKWSGILSAACESCACLVLPACLLHLDYHVTVTSYLPTCSLNKSHAGHKLLASAACSFLHEKENHEFSLRGGLSEFRWPSVAVNRTGGLMIMFRIVPFQLDPCGGFQSRMFQKPSLISLSSSLVFLSQSHGFKEQGHEDTMIGSHPGSRVTARSVRCSIFEYLMAMMRLSGTSARSLRSDRALARARSWLLCSDQTACMRGNYATVELEPNCWVDDHVPNCSVSGDWKYSENLRSTIEEHQPCHFWSSTIGCVTKVVTSRQETLL</sequence>
<keyword evidence="2" id="KW-1185">Reference proteome</keyword>
<evidence type="ECO:0000313" key="2">
    <source>
        <dbReference type="Proteomes" id="UP000266723"/>
    </source>
</evidence>
<evidence type="ECO:0000313" key="1">
    <source>
        <dbReference type="EMBL" id="KAF3592811.1"/>
    </source>
</evidence>
<dbReference type="Proteomes" id="UP000266723">
    <property type="component" value="Unassembled WGS sequence"/>
</dbReference>
<comment type="caution">
    <text evidence="1">The sequence shown here is derived from an EMBL/GenBank/DDBJ whole genome shotgun (WGS) entry which is preliminary data.</text>
</comment>